<gene>
    <name evidence="2" type="ORF">BLA60_34510</name>
</gene>
<sequence length="231" mass="23430">MTATQETGRRDLGILTGSLFVVLWMAGSVVQGASGAGFPRPDDDTATVAGYLREGASSMEASAGLQVLAAMALLWFGAVVAGALRRSGRPGPAPELAFAGAITAAVTLIVSAAVSIVYASTDLVADDTMAQLSYQLTFWLGGPLHVAGLGLLIVAAAMGLGLPKWLGIAGLVIGALGLVASLTPLVYQLVAFTPIGRFGGFLWLVVATVTLALRKGKPAEAPAPAEESARV</sequence>
<feature type="transmembrane region" description="Helical" evidence="1">
    <location>
        <begin position="63"/>
        <end position="84"/>
    </location>
</feature>
<keyword evidence="1" id="KW-0812">Transmembrane</keyword>
<evidence type="ECO:0000313" key="2">
    <source>
        <dbReference type="EMBL" id="OLF05894.1"/>
    </source>
</evidence>
<name>A0A7Z0WI59_9PSEU</name>
<reference evidence="2 3" key="1">
    <citation type="submission" date="2016-12" db="EMBL/GenBank/DDBJ databases">
        <title>The draft genome sequence of Actinophytocola xinjiangensis.</title>
        <authorList>
            <person name="Wang W."/>
            <person name="Yuan L."/>
        </authorList>
    </citation>
    <scope>NUCLEOTIDE SEQUENCE [LARGE SCALE GENOMIC DNA]</scope>
    <source>
        <strain evidence="2 3">CGMCC 4.4663</strain>
    </source>
</reference>
<accession>A0A7Z0WI59</accession>
<comment type="caution">
    <text evidence="2">The sequence shown here is derived from an EMBL/GenBank/DDBJ whole genome shotgun (WGS) entry which is preliminary data.</text>
</comment>
<keyword evidence="3" id="KW-1185">Reference proteome</keyword>
<feature type="transmembrane region" description="Helical" evidence="1">
    <location>
        <begin position="195"/>
        <end position="213"/>
    </location>
</feature>
<evidence type="ECO:0000313" key="3">
    <source>
        <dbReference type="Proteomes" id="UP000185696"/>
    </source>
</evidence>
<dbReference type="Proteomes" id="UP000185696">
    <property type="component" value="Unassembled WGS sequence"/>
</dbReference>
<protein>
    <recommendedName>
        <fullName evidence="4">DUF4386 domain-containing protein</fullName>
    </recommendedName>
</protein>
<proteinExistence type="predicted"/>
<keyword evidence="1" id="KW-0472">Membrane</keyword>
<dbReference type="RefSeq" id="WP_075137254.1">
    <property type="nucleotide sequence ID" value="NZ_MSIF01000025.1"/>
</dbReference>
<feature type="transmembrane region" description="Helical" evidence="1">
    <location>
        <begin position="138"/>
        <end position="158"/>
    </location>
</feature>
<feature type="transmembrane region" description="Helical" evidence="1">
    <location>
        <begin position="165"/>
        <end position="189"/>
    </location>
</feature>
<organism evidence="2 3">
    <name type="scientific">Actinophytocola xinjiangensis</name>
    <dbReference type="NCBI Taxonomy" id="485602"/>
    <lineage>
        <taxon>Bacteria</taxon>
        <taxon>Bacillati</taxon>
        <taxon>Actinomycetota</taxon>
        <taxon>Actinomycetes</taxon>
        <taxon>Pseudonocardiales</taxon>
        <taxon>Pseudonocardiaceae</taxon>
    </lineage>
</organism>
<evidence type="ECO:0008006" key="4">
    <source>
        <dbReference type="Google" id="ProtNLM"/>
    </source>
</evidence>
<keyword evidence="1" id="KW-1133">Transmembrane helix</keyword>
<dbReference type="AlphaFoldDB" id="A0A7Z0WI59"/>
<dbReference type="OrthoDB" id="9850383at2"/>
<evidence type="ECO:0000256" key="1">
    <source>
        <dbReference type="SAM" id="Phobius"/>
    </source>
</evidence>
<feature type="transmembrane region" description="Helical" evidence="1">
    <location>
        <begin position="12"/>
        <end position="33"/>
    </location>
</feature>
<dbReference type="EMBL" id="MSIF01000025">
    <property type="protein sequence ID" value="OLF05894.1"/>
    <property type="molecule type" value="Genomic_DNA"/>
</dbReference>
<feature type="transmembrane region" description="Helical" evidence="1">
    <location>
        <begin position="96"/>
        <end position="118"/>
    </location>
</feature>